<reference evidence="1 2" key="1">
    <citation type="submission" date="2020-03" db="EMBL/GenBank/DDBJ databases">
        <title>Whole genome shotgun sequence of Phytohabitans rumicis NBRC 108638.</title>
        <authorList>
            <person name="Komaki H."/>
            <person name="Tamura T."/>
        </authorList>
    </citation>
    <scope>NUCLEOTIDE SEQUENCE [LARGE SCALE GENOMIC DNA]</scope>
    <source>
        <strain evidence="1 2">NBRC 108638</strain>
    </source>
</reference>
<evidence type="ECO:0000313" key="2">
    <source>
        <dbReference type="Proteomes" id="UP000482960"/>
    </source>
</evidence>
<sequence>MSQARATVLWFEALFDAKTTSDAQTNVALLLTGKVSPDKYMATLQADLDQAR</sequence>
<protein>
    <submittedName>
        <fullName evidence="1">Uncharacterized protein</fullName>
    </submittedName>
</protein>
<proteinExistence type="predicted"/>
<reference evidence="1 2" key="2">
    <citation type="submission" date="2020-03" db="EMBL/GenBank/DDBJ databases">
        <authorList>
            <person name="Ichikawa N."/>
            <person name="Kimura A."/>
            <person name="Kitahashi Y."/>
            <person name="Uohara A."/>
        </authorList>
    </citation>
    <scope>NUCLEOTIDE SEQUENCE [LARGE SCALE GENOMIC DNA]</scope>
    <source>
        <strain evidence="1 2">NBRC 108638</strain>
    </source>
</reference>
<name>A0A6V8LGQ8_9ACTN</name>
<organism evidence="1 2">
    <name type="scientific">Phytohabitans rumicis</name>
    <dbReference type="NCBI Taxonomy" id="1076125"/>
    <lineage>
        <taxon>Bacteria</taxon>
        <taxon>Bacillati</taxon>
        <taxon>Actinomycetota</taxon>
        <taxon>Actinomycetes</taxon>
        <taxon>Micromonosporales</taxon>
        <taxon>Micromonosporaceae</taxon>
    </lineage>
</organism>
<dbReference type="Proteomes" id="UP000482960">
    <property type="component" value="Unassembled WGS sequence"/>
</dbReference>
<gene>
    <name evidence="1" type="ORF">Prum_077200</name>
</gene>
<evidence type="ECO:0000313" key="1">
    <source>
        <dbReference type="EMBL" id="GFJ94078.1"/>
    </source>
</evidence>
<accession>A0A6V8LGQ8</accession>
<keyword evidence="2" id="KW-1185">Reference proteome</keyword>
<dbReference type="RefSeq" id="WP_218577526.1">
    <property type="nucleotide sequence ID" value="NZ_BLPG01000001.1"/>
</dbReference>
<dbReference type="EMBL" id="BLPG01000001">
    <property type="protein sequence ID" value="GFJ94078.1"/>
    <property type="molecule type" value="Genomic_DNA"/>
</dbReference>
<dbReference type="AlphaFoldDB" id="A0A6V8LGQ8"/>
<comment type="caution">
    <text evidence="1">The sequence shown here is derived from an EMBL/GenBank/DDBJ whole genome shotgun (WGS) entry which is preliminary data.</text>
</comment>